<keyword evidence="1" id="KW-0732">Signal</keyword>
<accession>A0A841E5J9</accession>
<comment type="caution">
    <text evidence="2">The sequence shown here is derived from an EMBL/GenBank/DDBJ whole genome shotgun (WGS) entry which is preliminary data.</text>
</comment>
<name>A0A841E5J9_9ACTN</name>
<protein>
    <recommendedName>
        <fullName evidence="4">VCBS repeat-containing protein</fullName>
    </recommendedName>
</protein>
<dbReference type="EMBL" id="JACHNF010000001">
    <property type="protein sequence ID" value="MBB5983637.1"/>
    <property type="molecule type" value="Genomic_DNA"/>
</dbReference>
<organism evidence="2 3">
    <name type="scientific">Kribbella solani</name>
    <dbReference type="NCBI Taxonomy" id="236067"/>
    <lineage>
        <taxon>Bacteria</taxon>
        <taxon>Bacillati</taxon>
        <taxon>Actinomycetota</taxon>
        <taxon>Actinomycetes</taxon>
        <taxon>Propionibacteriales</taxon>
        <taxon>Kribbellaceae</taxon>
        <taxon>Kribbella</taxon>
    </lineage>
</organism>
<evidence type="ECO:0008006" key="4">
    <source>
        <dbReference type="Google" id="ProtNLM"/>
    </source>
</evidence>
<dbReference type="InterPro" id="IPR013517">
    <property type="entry name" value="FG-GAP"/>
</dbReference>
<gene>
    <name evidence="2" type="ORF">HDA44_006978</name>
</gene>
<evidence type="ECO:0000256" key="1">
    <source>
        <dbReference type="ARBA" id="ARBA00022729"/>
    </source>
</evidence>
<dbReference type="SUPFAM" id="SSF69318">
    <property type="entry name" value="Integrin alpha N-terminal domain"/>
    <property type="match status" value="1"/>
</dbReference>
<dbReference type="Pfam" id="PF13517">
    <property type="entry name" value="FG-GAP_3"/>
    <property type="match status" value="2"/>
</dbReference>
<evidence type="ECO:0000313" key="2">
    <source>
        <dbReference type="EMBL" id="MBB5983637.1"/>
    </source>
</evidence>
<sequence>MVAVDAAGNASAPTPTLATVAKRSTVSDVDGDGKDDVVTFTRGDQADVYVAKSTGQRFDGDGQLWHPSFAIGNEIPQTGDFNGDGRDDIITFTRGTKHEVWVALSNGVNGFLPATRWHTFFALDGEVPMVGDFNGDGRDDIVTFTLGSTHDVYVSLSDGTKFVETSWQWHSDFGWPGEVQDVGDFDGDGRDDIATFTRGSSASVYVALSDGKSFLGTGWKWHGHFATGTETPDVGDYNGDGRDDIATFTGGTAGDVYVATSTGGSFTGDGDLWHGSFAFNTEVPGSGDFNGDGLSDIVTFTRGSTADVYVATSNGHDFVPDPQAPLWHSHFAEGTEWPAPSALRP</sequence>
<dbReference type="AlphaFoldDB" id="A0A841E5J9"/>
<dbReference type="Gene3D" id="2.40.128.340">
    <property type="match status" value="2"/>
</dbReference>
<proteinExistence type="predicted"/>
<dbReference type="InterPro" id="IPR028994">
    <property type="entry name" value="Integrin_alpha_N"/>
</dbReference>
<keyword evidence="3" id="KW-1185">Reference proteome</keyword>
<evidence type="ECO:0000313" key="3">
    <source>
        <dbReference type="Proteomes" id="UP000558997"/>
    </source>
</evidence>
<reference evidence="2 3" key="1">
    <citation type="submission" date="2020-08" db="EMBL/GenBank/DDBJ databases">
        <title>Sequencing the genomes of 1000 actinobacteria strains.</title>
        <authorList>
            <person name="Klenk H.-P."/>
        </authorList>
    </citation>
    <scope>NUCLEOTIDE SEQUENCE [LARGE SCALE GENOMIC DNA]</scope>
    <source>
        <strain evidence="2 3">DSM 17294</strain>
    </source>
</reference>
<dbReference type="RefSeq" id="WP_184841797.1">
    <property type="nucleotide sequence ID" value="NZ_BAAAVN010000012.1"/>
</dbReference>
<dbReference type="PANTHER" id="PTHR46580">
    <property type="entry name" value="SENSOR KINASE-RELATED"/>
    <property type="match status" value="1"/>
</dbReference>
<dbReference type="Proteomes" id="UP000558997">
    <property type="component" value="Unassembled WGS sequence"/>
</dbReference>
<dbReference type="Gene3D" id="2.130.10.130">
    <property type="entry name" value="Integrin alpha, N-terminal"/>
    <property type="match status" value="1"/>
</dbReference>